<feature type="region of interest" description="Disordered" evidence="1">
    <location>
        <begin position="1"/>
        <end position="43"/>
    </location>
</feature>
<dbReference type="EMBL" id="PGGW01000020">
    <property type="protein sequence ID" value="PJE98302.1"/>
    <property type="molecule type" value="Genomic_DNA"/>
</dbReference>
<sequence>MWSRWTRCWPGTAGRRCPLRRTPRRPGRQPGHEPAEYAPWPPVGGAYGSTGRAARVRKAWLRCLRSGASMRGPARSGPVPGTVHPTGRGRHSAGREP</sequence>
<keyword evidence="3" id="KW-1185">Reference proteome</keyword>
<reference evidence="2 3" key="1">
    <citation type="submission" date="2017-11" db="EMBL/GenBank/DDBJ databases">
        <title>Streptomyces carmine sp. nov., a novel actinomycete isolated from Sophora alopecuroides in Xinjiang, China.</title>
        <authorList>
            <person name="Wang Y."/>
            <person name="Luo X."/>
            <person name="Wan C."/>
            <person name="Zhang L."/>
        </authorList>
    </citation>
    <scope>NUCLEOTIDE SEQUENCE [LARGE SCALE GENOMIC DNA]</scope>
    <source>
        <strain evidence="2 3">TRM SA0054</strain>
    </source>
</reference>
<feature type="compositionally biased region" description="Basic residues" evidence="1">
    <location>
        <begin position="87"/>
        <end position="97"/>
    </location>
</feature>
<evidence type="ECO:0000256" key="1">
    <source>
        <dbReference type="SAM" id="MobiDB-lite"/>
    </source>
</evidence>
<dbReference type="Proteomes" id="UP000230407">
    <property type="component" value="Unassembled WGS sequence"/>
</dbReference>
<evidence type="ECO:0000313" key="3">
    <source>
        <dbReference type="Proteomes" id="UP000230407"/>
    </source>
</evidence>
<feature type="compositionally biased region" description="Basic residues" evidence="1">
    <location>
        <begin position="17"/>
        <end position="27"/>
    </location>
</feature>
<name>A0A2M8M272_9ACTN</name>
<feature type="region of interest" description="Disordered" evidence="1">
    <location>
        <begin position="67"/>
        <end position="97"/>
    </location>
</feature>
<gene>
    <name evidence="2" type="ORF">CUT44_07790</name>
</gene>
<evidence type="ECO:0000313" key="2">
    <source>
        <dbReference type="EMBL" id="PJE98302.1"/>
    </source>
</evidence>
<organism evidence="2 3">
    <name type="scientific">Streptomyces carminius</name>
    <dbReference type="NCBI Taxonomy" id="2665496"/>
    <lineage>
        <taxon>Bacteria</taxon>
        <taxon>Bacillati</taxon>
        <taxon>Actinomycetota</taxon>
        <taxon>Actinomycetes</taxon>
        <taxon>Kitasatosporales</taxon>
        <taxon>Streptomycetaceae</taxon>
        <taxon>Streptomyces</taxon>
    </lineage>
</organism>
<accession>A0A2M8M272</accession>
<comment type="caution">
    <text evidence="2">The sequence shown here is derived from an EMBL/GenBank/DDBJ whole genome shotgun (WGS) entry which is preliminary data.</text>
</comment>
<dbReference type="AlphaFoldDB" id="A0A2M8M272"/>
<protein>
    <submittedName>
        <fullName evidence="2">Uncharacterized protein</fullName>
    </submittedName>
</protein>
<proteinExistence type="predicted"/>